<evidence type="ECO:0000256" key="1">
    <source>
        <dbReference type="SAM" id="MobiDB-lite"/>
    </source>
</evidence>
<dbReference type="AlphaFoldDB" id="A0A2S2E4Q4"/>
<reference evidence="2 3" key="1">
    <citation type="submission" date="2018-05" db="EMBL/GenBank/DDBJ databases">
        <title>Salinimonas sp. HMF8227 Genome sequencing and assembly.</title>
        <authorList>
            <person name="Kang H."/>
            <person name="Kang J."/>
            <person name="Cha I."/>
            <person name="Kim H."/>
            <person name="Joh K."/>
        </authorList>
    </citation>
    <scope>NUCLEOTIDE SEQUENCE [LARGE SCALE GENOMIC DNA]</scope>
    <source>
        <strain evidence="2 3">HMF8227</strain>
    </source>
</reference>
<feature type="region of interest" description="Disordered" evidence="1">
    <location>
        <begin position="47"/>
        <end position="72"/>
    </location>
</feature>
<gene>
    <name evidence="2" type="ORF">HMF8227_02167</name>
</gene>
<keyword evidence="3" id="KW-1185">Reference proteome</keyword>
<protein>
    <recommendedName>
        <fullName evidence="4">KfrA N-terminal DNA-binding domain-containing protein</fullName>
    </recommendedName>
</protein>
<dbReference type="KEGG" id="salh:HMF8227_02167"/>
<dbReference type="OrthoDB" id="6388459at2"/>
<evidence type="ECO:0000313" key="2">
    <source>
        <dbReference type="EMBL" id="AWL12625.1"/>
    </source>
</evidence>
<name>A0A2S2E4Q4_9ALTE</name>
<organism evidence="2 3">
    <name type="scientific">Saliniradius amylolyticus</name>
    <dbReference type="NCBI Taxonomy" id="2183582"/>
    <lineage>
        <taxon>Bacteria</taxon>
        <taxon>Pseudomonadati</taxon>
        <taxon>Pseudomonadota</taxon>
        <taxon>Gammaproteobacteria</taxon>
        <taxon>Alteromonadales</taxon>
        <taxon>Alteromonadaceae</taxon>
        <taxon>Saliniradius</taxon>
    </lineage>
</organism>
<accession>A0A2S2E4Q4</accession>
<dbReference type="Proteomes" id="UP000245728">
    <property type="component" value="Chromosome"/>
</dbReference>
<sequence>MTTFSTVFECCQRLTQQGKTPSVALVRAHAHQPISLQEAIAGLKQWRSLPPGERQKGPSEPQPTASSDQPDLTLEQRVEQLEAQVLALQSELARIKTPAPAATDTKTQPD</sequence>
<dbReference type="RefSeq" id="WP_109340181.1">
    <property type="nucleotide sequence ID" value="NZ_CP029347.1"/>
</dbReference>
<evidence type="ECO:0008006" key="4">
    <source>
        <dbReference type="Google" id="ProtNLM"/>
    </source>
</evidence>
<evidence type="ECO:0000313" key="3">
    <source>
        <dbReference type="Proteomes" id="UP000245728"/>
    </source>
</evidence>
<proteinExistence type="predicted"/>
<dbReference type="EMBL" id="CP029347">
    <property type="protein sequence ID" value="AWL12625.1"/>
    <property type="molecule type" value="Genomic_DNA"/>
</dbReference>